<dbReference type="KEGG" id="ccho:CCHOA_06925"/>
<dbReference type="AlphaFoldDB" id="A0A3G6J6T2"/>
<name>A0A3G6J6T2_9CORY</name>
<sequence length="61" mass="6245">MAVGEHHDYGALTGDAAGSCREMGTVHHRVAITGGAGLVWVNHHSEACSGAAGKCQVSTER</sequence>
<dbReference type="Proteomes" id="UP000269019">
    <property type="component" value="Chromosome"/>
</dbReference>
<protein>
    <submittedName>
        <fullName evidence="1">Uncharacterized protein</fullName>
    </submittedName>
</protein>
<organism evidence="1 2">
    <name type="scientific">Corynebacterium choanae</name>
    <dbReference type="NCBI Taxonomy" id="1862358"/>
    <lineage>
        <taxon>Bacteria</taxon>
        <taxon>Bacillati</taxon>
        <taxon>Actinomycetota</taxon>
        <taxon>Actinomycetes</taxon>
        <taxon>Mycobacteriales</taxon>
        <taxon>Corynebacteriaceae</taxon>
        <taxon>Corynebacterium</taxon>
    </lineage>
</organism>
<gene>
    <name evidence="1" type="ORF">CCHOA_06925</name>
</gene>
<proteinExistence type="predicted"/>
<accession>A0A3G6J6T2</accession>
<keyword evidence="2" id="KW-1185">Reference proteome</keyword>
<evidence type="ECO:0000313" key="2">
    <source>
        <dbReference type="Proteomes" id="UP000269019"/>
    </source>
</evidence>
<reference evidence="1 2" key="1">
    <citation type="submission" date="2018-11" db="EMBL/GenBank/DDBJ databases">
        <authorList>
            <person name="Kleinhagauer T."/>
            <person name="Glaeser S.P."/>
            <person name="Spergser J."/>
            <person name="Ruckert C."/>
            <person name="Kaempfer P."/>
            <person name="Busse H.-J."/>
        </authorList>
    </citation>
    <scope>NUCLEOTIDE SEQUENCE [LARGE SCALE GENOMIC DNA]</scope>
    <source>
        <strain evidence="1 2">200CH</strain>
    </source>
</reference>
<dbReference type="EMBL" id="CP033896">
    <property type="protein sequence ID" value="AZA13777.1"/>
    <property type="molecule type" value="Genomic_DNA"/>
</dbReference>
<evidence type="ECO:0000313" key="1">
    <source>
        <dbReference type="EMBL" id="AZA13777.1"/>
    </source>
</evidence>